<evidence type="ECO:0000256" key="3">
    <source>
        <dbReference type="ARBA" id="ARBA00022490"/>
    </source>
</evidence>
<gene>
    <name evidence="6" type="ORF">CFIMG_005297RA</name>
</gene>
<dbReference type="EMBL" id="APWK03000093">
    <property type="protein sequence ID" value="PHH51437.1"/>
    <property type="molecule type" value="Genomic_DNA"/>
</dbReference>
<dbReference type="GO" id="GO:0005681">
    <property type="term" value="C:spliceosomal complex"/>
    <property type="evidence" value="ECO:0007669"/>
    <property type="project" value="TreeGrafter"/>
</dbReference>
<name>A0A2C5WZJ7_9PEZI</name>
<feature type="region of interest" description="Disordered" evidence="5">
    <location>
        <begin position="250"/>
        <end position="301"/>
    </location>
</feature>
<keyword evidence="3" id="KW-0963">Cytoplasm</keyword>
<accession>A0A2C5WZJ7</accession>
<dbReference type="GO" id="GO:0000387">
    <property type="term" value="P:spliceosomal snRNP assembly"/>
    <property type="evidence" value="ECO:0007669"/>
    <property type="project" value="TreeGrafter"/>
</dbReference>
<dbReference type="PANTHER" id="PTHR21399:SF0">
    <property type="entry name" value="METHYLOSOME SUBUNIT PICLN"/>
    <property type="match status" value="1"/>
</dbReference>
<organism evidence="6 7">
    <name type="scientific">Ceratocystis fimbriata CBS 114723</name>
    <dbReference type="NCBI Taxonomy" id="1035309"/>
    <lineage>
        <taxon>Eukaryota</taxon>
        <taxon>Fungi</taxon>
        <taxon>Dikarya</taxon>
        <taxon>Ascomycota</taxon>
        <taxon>Pezizomycotina</taxon>
        <taxon>Sordariomycetes</taxon>
        <taxon>Hypocreomycetidae</taxon>
        <taxon>Microascales</taxon>
        <taxon>Ceratocystidaceae</taxon>
        <taxon>Ceratocystis</taxon>
    </lineage>
</organism>
<evidence type="ECO:0000256" key="5">
    <source>
        <dbReference type="SAM" id="MobiDB-lite"/>
    </source>
</evidence>
<sequence length="301" mass="32378">MLLTTIRTPPKVEDYVTLEDYQSQTPASFHDGKPVLHLNLRNAKAWFPIESAGKLPVFPMAESHSRPTGPESKSLGESISERIEQKIEVFVTSQTLILYNPGAETGVSIPYPLIAIHAAASLGTGEDRVKTVWMQIQLGEGGSDDEDFDDVELNIVPDQTTDEAPATVADKLYSAIANCSDLHPDPAVEGDDGDDEAYPEIIFEGSAEHEALEGFSGVLRGNANGSLPPPMPGSSGWITAENVHEFFDSDGNWIGGQEKSAGGELGEGAGRVRSHEEASVNTNGHLESKDDDPDSKRPRVD</sequence>
<dbReference type="InterPro" id="IPR011993">
    <property type="entry name" value="PH-like_dom_sf"/>
</dbReference>
<dbReference type="GO" id="GO:0045292">
    <property type="term" value="P:mRNA cis splicing, via spliceosome"/>
    <property type="evidence" value="ECO:0007669"/>
    <property type="project" value="TreeGrafter"/>
</dbReference>
<keyword evidence="4" id="KW-0539">Nucleus</keyword>
<reference evidence="6 7" key="2">
    <citation type="journal article" date="2013" name="IMA Fungus">
        <title>IMA Genome-F 1: Ceratocystis fimbriata: Draft nuclear genome sequence for the plant pathogen, Ceratocystis fimbriata.</title>
        <authorList>
            <person name="Wilken P.M."/>
            <person name="Steenkamp E.T."/>
            <person name="Wingfield M.J."/>
            <person name="de Beer Z.W."/>
            <person name="Wingfield B.D."/>
        </authorList>
    </citation>
    <scope>NUCLEOTIDE SEQUENCE [LARGE SCALE GENOMIC DNA]</scope>
    <source>
        <strain evidence="6 7">CBS 114723</strain>
    </source>
</reference>
<evidence type="ECO:0000256" key="1">
    <source>
        <dbReference type="ARBA" id="ARBA00004123"/>
    </source>
</evidence>
<evidence type="ECO:0000313" key="6">
    <source>
        <dbReference type="EMBL" id="PHH51437.1"/>
    </source>
</evidence>
<dbReference type="Gene3D" id="2.30.29.30">
    <property type="entry name" value="Pleckstrin-homology domain (PH domain)/Phosphotyrosine-binding domain (PTB)"/>
    <property type="match status" value="1"/>
</dbReference>
<comment type="caution">
    <text evidence="6">The sequence shown here is derived from an EMBL/GenBank/DDBJ whole genome shotgun (WGS) entry which is preliminary data.</text>
</comment>
<dbReference type="InterPro" id="IPR039924">
    <property type="entry name" value="ICln/Lot5/Saf5"/>
</dbReference>
<evidence type="ECO:0000256" key="4">
    <source>
        <dbReference type="ARBA" id="ARBA00023242"/>
    </source>
</evidence>
<dbReference type="PANTHER" id="PTHR21399">
    <property type="entry name" value="CHLORIDE CONDUCTANCE REGULATORY PROTEIN ICLN"/>
    <property type="match status" value="1"/>
</dbReference>
<proteinExistence type="predicted"/>
<dbReference type="GO" id="GO:0034715">
    <property type="term" value="C:pICln-Sm protein complex"/>
    <property type="evidence" value="ECO:0007669"/>
    <property type="project" value="TreeGrafter"/>
</dbReference>
<dbReference type="OrthoDB" id="19714at2759"/>
<reference evidence="6 7" key="1">
    <citation type="journal article" date="2013" name="Fungal Biol.">
        <title>Analysis of microsatellite markers in the genome of the plant pathogen Ceratocystis fimbriata.</title>
        <authorList>
            <person name="Simpson M.C."/>
            <person name="Wilken P.M."/>
            <person name="Coetzee M.P."/>
            <person name="Wingfield M.J."/>
            <person name="Wingfield B.D."/>
        </authorList>
    </citation>
    <scope>NUCLEOTIDE SEQUENCE [LARGE SCALE GENOMIC DNA]</scope>
    <source>
        <strain evidence="6 7">CBS 114723</strain>
    </source>
</reference>
<dbReference type="Pfam" id="PF03517">
    <property type="entry name" value="Voldacs"/>
    <property type="match status" value="1"/>
</dbReference>
<keyword evidence="7" id="KW-1185">Reference proteome</keyword>
<dbReference type="AlphaFoldDB" id="A0A2C5WZJ7"/>
<evidence type="ECO:0000313" key="7">
    <source>
        <dbReference type="Proteomes" id="UP000222788"/>
    </source>
</evidence>
<protein>
    <recommendedName>
        <fullName evidence="8">Protein LOT5</fullName>
    </recommendedName>
</protein>
<evidence type="ECO:0008006" key="8">
    <source>
        <dbReference type="Google" id="ProtNLM"/>
    </source>
</evidence>
<evidence type="ECO:0000256" key="2">
    <source>
        <dbReference type="ARBA" id="ARBA00004496"/>
    </source>
</evidence>
<comment type="subcellular location">
    <subcellularLocation>
        <location evidence="2">Cytoplasm</location>
    </subcellularLocation>
    <subcellularLocation>
        <location evidence="1">Nucleus</location>
    </subcellularLocation>
</comment>
<dbReference type="GO" id="GO:0005829">
    <property type="term" value="C:cytosol"/>
    <property type="evidence" value="ECO:0007669"/>
    <property type="project" value="TreeGrafter"/>
</dbReference>
<dbReference type="Proteomes" id="UP000222788">
    <property type="component" value="Unassembled WGS sequence"/>
</dbReference>